<feature type="region of interest" description="Disordered" evidence="1">
    <location>
        <begin position="249"/>
        <end position="270"/>
    </location>
</feature>
<feature type="compositionally biased region" description="Polar residues" evidence="1">
    <location>
        <begin position="255"/>
        <end position="267"/>
    </location>
</feature>
<dbReference type="RefSeq" id="XP_040690875.1">
    <property type="nucleotide sequence ID" value="XM_040834980.1"/>
</dbReference>
<evidence type="ECO:0000313" key="3">
    <source>
        <dbReference type="Proteomes" id="UP000184383"/>
    </source>
</evidence>
<feature type="region of interest" description="Disordered" evidence="1">
    <location>
        <begin position="181"/>
        <end position="214"/>
    </location>
</feature>
<feature type="compositionally biased region" description="Polar residues" evidence="1">
    <location>
        <begin position="370"/>
        <end position="381"/>
    </location>
</feature>
<feature type="region of interest" description="Disordered" evidence="1">
    <location>
        <begin position="548"/>
        <end position="570"/>
    </location>
</feature>
<evidence type="ECO:0000313" key="2">
    <source>
        <dbReference type="EMBL" id="OJJ37199.1"/>
    </source>
</evidence>
<feature type="compositionally biased region" description="Basic and acidic residues" evidence="1">
    <location>
        <begin position="468"/>
        <end position="481"/>
    </location>
</feature>
<feature type="compositionally biased region" description="Polar residues" evidence="1">
    <location>
        <begin position="560"/>
        <end position="570"/>
    </location>
</feature>
<organism evidence="2 3">
    <name type="scientific">Aspergillus wentii DTO 134E9</name>
    <dbReference type="NCBI Taxonomy" id="1073089"/>
    <lineage>
        <taxon>Eukaryota</taxon>
        <taxon>Fungi</taxon>
        <taxon>Dikarya</taxon>
        <taxon>Ascomycota</taxon>
        <taxon>Pezizomycotina</taxon>
        <taxon>Eurotiomycetes</taxon>
        <taxon>Eurotiomycetidae</taxon>
        <taxon>Eurotiales</taxon>
        <taxon>Aspergillaceae</taxon>
        <taxon>Aspergillus</taxon>
        <taxon>Aspergillus subgen. Cremei</taxon>
    </lineage>
</organism>
<dbReference type="STRING" id="1073089.A0A1L9RQJ0"/>
<dbReference type="GeneID" id="63750828"/>
<keyword evidence="3" id="KW-1185">Reference proteome</keyword>
<accession>A0A1L9RQJ0</accession>
<reference evidence="3" key="1">
    <citation type="journal article" date="2017" name="Genome Biol.">
        <title>Comparative genomics reveals high biological diversity and specific adaptations in the industrially and medically important fungal genus Aspergillus.</title>
        <authorList>
            <person name="de Vries R.P."/>
            <person name="Riley R."/>
            <person name="Wiebenga A."/>
            <person name="Aguilar-Osorio G."/>
            <person name="Amillis S."/>
            <person name="Uchima C.A."/>
            <person name="Anderluh G."/>
            <person name="Asadollahi M."/>
            <person name="Askin M."/>
            <person name="Barry K."/>
            <person name="Battaglia E."/>
            <person name="Bayram O."/>
            <person name="Benocci T."/>
            <person name="Braus-Stromeyer S.A."/>
            <person name="Caldana C."/>
            <person name="Canovas D."/>
            <person name="Cerqueira G.C."/>
            <person name="Chen F."/>
            <person name="Chen W."/>
            <person name="Choi C."/>
            <person name="Clum A."/>
            <person name="Dos Santos R.A."/>
            <person name="Damasio A.R."/>
            <person name="Diallinas G."/>
            <person name="Emri T."/>
            <person name="Fekete E."/>
            <person name="Flipphi M."/>
            <person name="Freyberg S."/>
            <person name="Gallo A."/>
            <person name="Gournas C."/>
            <person name="Habgood R."/>
            <person name="Hainaut M."/>
            <person name="Harispe M.L."/>
            <person name="Henrissat B."/>
            <person name="Hilden K.S."/>
            <person name="Hope R."/>
            <person name="Hossain A."/>
            <person name="Karabika E."/>
            <person name="Karaffa L."/>
            <person name="Karanyi Z."/>
            <person name="Krasevec N."/>
            <person name="Kuo A."/>
            <person name="Kusch H."/>
            <person name="LaButti K."/>
            <person name="Lagendijk E.L."/>
            <person name="Lapidus A."/>
            <person name="Levasseur A."/>
            <person name="Lindquist E."/>
            <person name="Lipzen A."/>
            <person name="Logrieco A.F."/>
            <person name="MacCabe A."/>
            <person name="Maekelae M.R."/>
            <person name="Malavazi I."/>
            <person name="Melin P."/>
            <person name="Meyer V."/>
            <person name="Mielnichuk N."/>
            <person name="Miskei M."/>
            <person name="Molnar A.P."/>
            <person name="Mule G."/>
            <person name="Ngan C.Y."/>
            <person name="Orejas M."/>
            <person name="Orosz E."/>
            <person name="Ouedraogo J.P."/>
            <person name="Overkamp K.M."/>
            <person name="Park H.-S."/>
            <person name="Perrone G."/>
            <person name="Piumi F."/>
            <person name="Punt P.J."/>
            <person name="Ram A.F."/>
            <person name="Ramon A."/>
            <person name="Rauscher S."/>
            <person name="Record E."/>
            <person name="Riano-Pachon D.M."/>
            <person name="Robert V."/>
            <person name="Roehrig J."/>
            <person name="Ruller R."/>
            <person name="Salamov A."/>
            <person name="Salih N.S."/>
            <person name="Samson R.A."/>
            <person name="Sandor E."/>
            <person name="Sanguinetti M."/>
            <person name="Schuetze T."/>
            <person name="Sepcic K."/>
            <person name="Shelest E."/>
            <person name="Sherlock G."/>
            <person name="Sophianopoulou V."/>
            <person name="Squina F.M."/>
            <person name="Sun H."/>
            <person name="Susca A."/>
            <person name="Todd R.B."/>
            <person name="Tsang A."/>
            <person name="Unkles S.E."/>
            <person name="van de Wiele N."/>
            <person name="van Rossen-Uffink D."/>
            <person name="Oliveira J.V."/>
            <person name="Vesth T.C."/>
            <person name="Visser J."/>
            <person name="Yu J.-H."/>
            <person name="Zhou M."/>
            <person name="Andersen M.R."/>
            <person name="Archer D.B."/>
            <person name="Baker S.E."/>
            <person name="Benoit I."/>
            <person name="Brakhage A.A."/>
            <person name="Braus G.H."/>
            <person name="Fischer R."/>
            <person name="Frisvad J.C."/>
            <person name="Goldman G.H."/>
            <person name="Houbraken J."/>
            <person name="Oakley B."/>
            <person name="Pocsi I."/>
            <person name="Scazzocchio C."/>
            <person name="Seiboth B."/>
            <person name="vanKuyk P.A."/>
            <person name="Wortman J."/>
            <person name="Dyer P.S."/>
            <person name="Grigoriev I.V."/>
        </authorList>
    </citation>
    <scope>NUCLEOTIDE SEQUENCE [LARGE SCALE GENOMIC DNA]</scope>
    <source>
        <strain evidence="3">DTO 134E9</strain>
    </source>
</reference>
<protein>
    <submittedName>
        <fullName evidence="2">Uncharacterized protein</fullName>
    </submittedName>
</protein>
<proteinExistence type="predicted"/>
<feature type="compositionally biased region" description="Polar residues" evidence="1">
    <location>
        <begin position="443"/>
        <end position="452"/>
    </location>
</feature>
<dbReference type="AlphaFoldDB" id="A0A1L9RQJ0"/>
<name>A0A1L9RQJ0_ASPWE</name>
<feature type="region of interest" description="Disordered" evidence="1">
    <location>
        <begin position="443"/>
        <end position="490"/>
    </location>
</feature>
<evidence type="ECO:0000256" key="1">
    <source>
        <dbReference type="SAM" id="MobiDB-lite"/>
    </source>
</evidence>
<dbReference type="Proteomes" id="UP000184383">
    <property type="component" value="Unassembled WGS sequence"/>
</dbReference>
<gene>
    <name evidence="2" type="ORF">ASPWEDRAFT_38853</name>
</gene>
<feature type="region of interest" description="Disordered" evidence="1">
    <location>
        <begin position="370"/>
        <end position="397"/>
    </location>
</feature>
<sequence>MTSPTFSAFSSGFDSFYHAFPAAGQQFFDSQSSPNQPFLFPGTSHEAMQWKSLQDTTKEHETLSAQLSRLDRYMAIHSWDLDPQSKKSLVEQRMSLVRELDAVRLHKEQLELILAQLRPGTSDVHREGPVDIQMLPAQYLTGSVANSQNYIAPRTFFATANHAAPNLSTFTLADTLPSMLSTHESFEGGSPRQSKDDRNSSGTGSDFGPMPTEMKMNVPHETGPWYGEQTMARGSSTSKQNAQVQAVNAADAKSTVGNGDGWTTPTKSAPPDIRRIYRRIEEASKQGDSMEELLKELAAATTRLVQRCRVERDGSPHPPLRRTDRASLNSQLDNDTIPIPGGSIDVGVHSQPARLAARRLWKSENGHLQRPSNILGATSFGTDDEDDGKSCSSYESTVDSWATIEEGDKRWVQREMLKGETDDEDESSSQDSAIESILENTEMVASQASNTRDTIDWVRKTKPGGEGTNKECDNSSFDHTKGTQAHSNSEAGKPICSQLLTQYFNKERGIVSQKSAALTVSHNVNAHAYLPSFDGACDSPCWSEGSQASESHLDHGFSQKDVSQNPNQENQWYIPKKRIKPSPAVLREFFRRVEEEERNMIRQYQIMGSIPR</sequence>
<dbReference type="VEuPathDB" id="FungiDB:ASPWEDRAFT_38853"/>
<dbReference type="EMBL" id="KV878211">
    <property type="protein sequence ID" value="OJJ37199.1"/>
    <property type="molecule type" value="Genomic_DNA"/>
</dbReference>
<dbReference type="OrthoDB" id="5401902at2759"/>